<keyword evidence="2" id="KW-1185">Reference proteome</keyword>
<sequence length="112" mass="11449">MPLTTAGKNTALDALTITHMSLHTGDPSDTGAANEATGGSPAYARQVPTFGAASAGTRTLSASVTFDVPAGTFGWYALWNNTTCLDKGQLNSDKVLGEQGQIEITSGTVSLT</sequence>
<comment type="caution">
    <text evidence="1">The sequence shown here is derived from an EMBL/GenBank/DDBJ whole genome shotgun (WGS) entry which is preliminary data.</text>
</comment>
<reference evidence="2" key="1">
    <citation type="journal article" date="2019" name="Int. J. Syst. Evol. Microbiol.">
        <title>The Global Catalogue of Microorganisms (GCM) 10K type strain sequencing project: providing services to taxonomists for standard genome sequencing and annotation.</title>
        <authorList>
            <consortium name="The Broad Institute Genomics Platform"/>
            <consortium name="The Broad Institute Genome Sequencing Center for Infectious Disease"/>
            <person name="Wu L."/>
            <person name="Ma J."/>
        </authorList>
    </citation>
    <scope>NUCLEOTIDE SEQUENCE [LARGE SCALE GENOMIC DNA]</scope>
    <source>
        <strain evidence="2">CGMCC 1.16031</strain>
    </source>
</reference>
<accession>A0ABW1XLW1</accession>
<evidence type="ECO:0000313" key="2">
    <source>
        <dbReference type="Proteomes" id="UP001596364"/>
    </source>
</evidence>
<evidence type="ECO:0000313" key="1">
    <source>
        <dbReference type="EMBL" id="MFC6441039.1"/>
    </source>
</evidence>
<organism evidence="1 2">
    <name type="scientific">Pseudobowmanella zhangzhouensis</name>
    <dbReference type="NCBI Taxonomy" id="1537679"/>
    <lineage>
        <taxon>Bacteria</taxon>
        <taxon>Pseudomonadati</taxon>
        <taxon>Pseudomonadota</taxon>
        <taxon>Gammaproteobacteria</taxon>
        <taxon>Alteromonadales</taxon>
        <taxon>Alteromonadaceae</taxon>
    </lineage>
</organism>
<proteinExistence type="predicted"/>
<dbReference type="RefSeq" id="WP_131258621.1">
    <property type="nucleotide sequence ID" value="NZ_JBHSUS010000001.1"/>
</dbReference>
<dbReference type="EMBL" id="JBHSUS010000001">
    <property type="protein sequence ID" value="MFC6441039.1"/>
    <property type="molecule type" value="Genomic_DNA"/>
</dbReference>
<dbReference type="InterPro" id="IPR056908">
    <property type="entry name" value="Gp80-like"/>
</dbReference>
<gene>
    <name evidence="1" type="ORF">ACFP85_12870</name>
</gene>
<dbReference type="Pfam" id="PF23140">
    <property type="entry name" value="Gp80"/>
    <property type="match status" value="1"/>
</dbReference>
<name>A0ABW1XLW1_9ALTE</name>
<dbReference type="Proteomes" id="UP001596364">
    <property type="component" value="Unassembled WGS sequence"/>
</dbReference>
<protein>
    <submittedName>
        <fullName evidence="1">Uncharacterized protein</fullName>
    </submittedName>
</protein>